<feature type="binding site" evidence="1">
    <location>
        <position position="203"/>
    </location>
    <ligand>
        <name>[4Fe-4S] cluster</name>
        <dbReference type="ChEBI" id="CHEBI:49883"/>
    </ligand>
</feature>
<reference evidence="2" key="1">
    <citation type="submission" date="2017-08" db="EMBL/GenBank/DDBJ databases">
        <authorList>
            <person name="Imhoff J.F."/>
            <person name="Rahn T."/>
            <person name="Kuenzel S."/>
            <person name="Neulinger S.C."/>
        </authorList>
    </citation>
    <scope>NUCLEOTIDE SEQUENCE</scope>
    <source>
        <strain evidence="2">DSM 9154</strain>
    </source>
</reference>
<comment type="similarity">
    <text evidence="1">Belongs to the peptidase U32 family. UbiU subfamily.</text>
</comment>
<dbReference type="Proteomes" id="UP000778970">
    <property type="component" value="Unassembled WGS sequence"/>
</dbReference>
<feature type="binding site" evidence="1">
    <location>
        <position position="186"/>
    </location>
    <ligand>
        <name>[4Fe-4S] cluster</name>
        <dbReference type="ChEBI" id="CHEBI:49883"/>
    </ligand>
</feature>
<dbReference type="GO" id="GO:0006508">
    <property type="term" value="P:proteolysis"/>
    <property type="evidence" value="ECO:0007669"/>
    <property type="project" value="UniProtKB-KW"/>
</dbReference>
<dbReference type="AlphaFoldDB" id="A0A934QF44"/>
<dbReference type="GO" id="GO:0008233">
    <property type="term" value="F:peptidase activity"/>
    <property type="evidence" value="ECO:0007669"/>
    <property type="project" value="UniProtKB-KW"/>
</dbReference>
<comment type="cofactor">
    <cofactor evidence="1">
        <name>[4Fe-4S] cluster</name>
        <dbReference type="ChEBI" id="CHEBI:49883"/>
    </cofactor>
</comment>
<evidence type="ECO:0000313" key="2">
    <source>
        <dbReference type="EMBL" id="MBK1695703.1"/>
    </source>
</evidence>
<sequence>MTAVAAERPGPELVCPAGTPAALRAAVDAGADAVYVGFRDETNARNFPGLNFSREELAEARAYAQARGTKLYLAINTFARAGDLGPWTRALDDAARIGVDAVILSDLGVLSLAAERHPELRLHLSVQASAAHAEALEYYSRNFGIRRAVLPRVLTVDDIRAMGDATHVEYEVFVFGGLCPMAEGRCFLSSYATGKSPNTVGVCSPASDVRYEERADGLVTQLGAFTINRFAEGQAAGYPTLCKGRFKVRGAETHIFEEPTSLNAASVMQDLVAAGVSALKIEGRQRGRAYVAQVVRNMRALRDAAVRGEISETAGLAGLEEGARGSTGAYRKDWQ</sequence>
<keyword evidence="2" id="KW-0378">Hydrolase</keyword>
<name>A0A934QF44_9PROT</name>
<organism evidence="2 3">
    <name type="scientific">Rhodovibrio salinarum</name>
    <dbReference type="NCBI Taxonomy" id="1087"/>
    <lineage>
        <taxon>Bacteria</taxon>
        <taxon>Pseudomonadati</taxon>
        <taxon>Pseudomonadota</taxon>
        <taxon>Alphaproteobacteria</taxon>
        <taxon>Rhodospirillales</taxon>
        <taxon>Rhodovibrionaceae</taxon>
        <taxon>Rhodovibrio</taxon>
    </lineage>
</organism>
<keyword evidence="3" id="KW-1185">Reference proteome</keyword>
<reference evidence="2" key="2">
    <citation type="journal article" date="2020" name="Microorganisms">
        <title>Osmotic Adaptation and Compatible Solute Biosynthesis of Phototrophic Bacteria as Revealed from Genome Analyses.</title>
        <authorList>
            <person name="Imhoff J.F."/>
            <person name="Rahn T."/>
            <person name="Kunzel S."/>
            <person name="Keller A."/>
            <person name="Neulinger S.C."/>
        </authorList>
    </citation>
    <scope>NUCLEOTIDE SEQUENCE</scope>
    <source>
        <strain evidence="2">DSM 9154</strain>
    </source>
</reference>
<comment type="subunit">
    <text evidence="1">Forms a heterodimer with UbiV.</text>
</comment>
<dbReference type="InterPro" id="IPR043692">
    <property type="entry name" value="UbiU"/>
</dbReference>
<keyword evidence="1" id="KW-0004">4Fe-4S</keyword>
<keyword evidence="1" id="KW-0411">Iron-sulfur</keyword>
<feature type="binding site" evidence="1">
    <location>
        <position position="179"/>
    </location>
    <ligand>
        <name>[4Fe-4S] cluster</name>
        <dbReference type="ChEBI" id="CHEBI:49883"/>
    </ligand>
</feature>
<keyword evidence="1" id="KW-0408">Iron</keyword>
<dbReference type="PANTHER" id="PTHR30217:SF3">
    <property type="entry name" value="UBIQUINONE BIOSYNTHESIS PROTEIN UBIU"/>
    <property type="match status" value="1"/>
</dbReference>
<keyword evidence="1" id="KW-0831">Ubiquinone biosynthesis</keyword>
<accession>A0A934QF44</accession>
<gene>
    <name evidence="1" type="primary">ubiU</name>
    <name evidence="2" type="ORF">CKO21_00385</name>
</gene>
<comment type="pathway">
    <text evidence="1">Cofactor biosynthesis; ubiquinone biosynthesis.</text>
</comment>
<keyword evidence="1" id="KW-0479">Metal-binding</keyword>
<dbReference type="EMBL" id="NRRE01000006">
    <property type="protein sequence ID" value="MBK1695703.1"/>
    <property type="molecule type" value="Genomic_DNA"/>
</dbReference>
<dbReference type="InterPro" id="IPR001539">
    <property type="entry name" value="Peptidase_U32"/>
</dbReference>
<dbReference type="GO" id="GO:0006744">
    <property type="term" value="P:ubiquinone biosynthetic process"/>
    <property type="evidence" value="ECO:0007669"/>
    <property type="project" value="UniProtKB-UniRule"/>
</dbReference>
<evidence type="ECO:0000256" key="1">
    <source>
        <dbReference type="HAMAP-Rule" id="MF_02232"/>
    </source>
</evidence>
<evidence type="ECO:0000313" key="3">
    <source>
        <dbReference type="Proteomes" id="UP000778970"/>
    </source>
</evidence>
<proteinExistence type="inferred from homology"/>
<feature type="binding site" evidence="1">
    <location>
        <position position="242"/>
    </location>
    <ligand>
        <name>[4Fe-4S] cluster</name>
        <dbReference type="ChEBI" id="CHEBI:49883"/>
    </ligand>
</feature>
<protein>
    <recommendedName>
        <fullName evidence="1">Ubiquinone biosynthesis protein UbiU</fullName>
    </recommendedName>
</protein>
<keyword evidence="2" id="KW-0645">Protease</keyword>
<comment type="caution">
    <text evidence="2">The sequence shown here is derived from an EMBL/GenBank/DDBJ whole genome shotgun (WGS) entry which is preliminary data.</text>
</comment>
<dbReference type="GO" id="GO:0051539">
    <property type="term" value="F:4 iron, 4 sulfur cluster binding"/>
    <property type="evidence" value="ECO:0007669"/>
    <property type="project" value="UniProtKB-UniRule"/>
</dbReference>
<comment type="function">
    <text evidence="1">Required for O(2)-independent ubiquinone (coenzyme Q) biosynthesis. Together with UbiV, is essential for the C6-hydroxylation reaction in the oxygen-independent ubiquinone biosynthesis pathway.</text>
</comment>
<dbReference type="GO" id="GO:0046872">
    <property type="term" value="F:metal ion binding"/>
    <property type="evidence" value="ECO:0007669"/>
    <property type="project" value="UniProtKB-KW"/>
</dbReference>
<dbReference type="HAMAP" id="MF_02232">
    <property type="entry name" value="UbiU"/>
    <property type="match status" value="1"/>
</dbReference>
<dbReference type="InterPro" id="IPR051454">
    <property type="entry name" value="RNA/ubiquinone_mod_enzymes"/>
</dbReference>
<dbReference type="RefSeq" id="WP_027288480.1">
    <property type="nucleotide sequence ID" value="NZ_NRRE01000006.1"/>
</dbReference>
<dbReference type="Pfam" id="PF01136">
    <property type="entry name" value="Peptidase_U32"/>
    <property type="match status" value="1"/>
</dbReference>
<dbReference type="PANTHER" id="PTHR30217">
    <property type="entry name" value="PEPTIDASE U32 FAMILY"/>
    <property type="match status" value="1"/>
</dbReference>